<dbReference type="Gene3D" id="2.130.10.10">
    <property type="entry name" value="YVTN repeat-like/Quinoprotein amine dehydrogenase"/>
    <property type="match status" value="1"/>
</dbReference>
<dbReference type="Proteomes" id="UP000295525">
    <property type="component" value="Unassembled WGS sequence"/>
</dbReference>
<proteinExistence type="predicted"/>
<protein>
    <submittedName>
        <fullName evidence="1">Uncharacterized protein</fullName>
    </submittedName>
</protein>
<accession>A0A4R3M6Q0</accession>
<organism evidence="1 2">
    <name type="scientific">Paralcaligenes ureilyticus</name>
    <dbReference type="NCBI Taxonomy" id="627131"/>
    <lineage>
        <taxon>Bacteria</taxon>
        <taxon>Pseudomonadati</taxon>
        <taxon>Pseudomonadota</taxon>
        <taxon>Betaproteobacteria</taxon>
        <taxon>Burkholderiales</taxon>
        <taxon>Alcaligenaceae</taxon>
        <taxon>Paralcaligenes</taxon>
    </lineage>
</organism>
<dbReference type="SUPFAM" id="SSF82171">
    <property type="entry name" value="DPP6 N-terminal domain-like"/>
    <property type="match status" value="1"/>
</dbReference>
<dbReference type="InterPro" id="IPR015943">
    <property type="entry name" value="WD40/YVTN_repeat-like_dom_sf"/>
</dbReference>
<comment type="caution">
    <text evidence="1">The sequence shown here is derived from an EMBL/GenBank/DDBJ whole genome shotgun (WGS) entry which is preliminary data.</text>
</comment>
<name>A0A4R3M6Q0_9BURK</name>
<dbReference type="EMBL" id="SMAJ01000005">
    <property type="protein sequence ID" value="TCT08676.1"/>
    <property type="molecule type" value="Genomic_DNA"/>
</dbReference>
<gene>
    <name evidence="1" type="ORF">EDC26_105229</name>
</gene>
<reference evidence="1 2" key="1">
    <citation type="submission" date="2019-03" db="EMBL/GenBank/DDBJ databases">
        <title>Genomic Encyclopedia of Type Strains, Phase IV (KMG-IV): sequencing the most valuable type-strain genomes for metagenomic binning, comparative biology and taxonomic classification.</title>
        <authorList>
            <person name="Goeker M."/>
        </authorList>
    </citation>
    <scope>NUCLEOTIDE SEQUENCE [LARGE SCALE GENOMIC DNA]</scope>
    <source>
        <strain evidence="1 2">DSM 24591</strain>
    </source>
</reference>
<keyword evidence="2" id="KW-1185">Reference proteome</keyword>
<sequence length="492" mass="56079">MVHGHLFVAAALVAAISPLDGLPVTSYCISNLHRVRIKKNLPVWLQRHNLLAIMTNNPIISNAVPCRRVGTGPLHHFFGYYNKSNWDAGDRYLLANQVPMMDADLTPDLVAEVGFFDLQDRDTYYSLGHTTAWNWQMGCQLQWLDGTPGRQFIYNIRTADKASIYPGFGSCIYNVDTKEKRQLPLPVYVVAPNSRYALCVDYSRLYITHETIGYGKNEPPPAMPGAPGDDGIHYMDMASGESRLLLSYKNLREFHPRASMERAIHWVSHIEINPASSRILLLHRWTERVKDETCFLHRLITVNPDGTDLRLLECSDHPLPQLADDFDPSAVGTFDYEKSEYQISHPLWMDDSHIIVWGPHNGEIHYHLYTDIEDGEVRVIGRDVLTENGHMTFSPTNKRWLLSDTYPDSATDQRILFLFDIESGLRYDLGSFYTDPGLRKENRCDLHPRWSRDGNQVCIDSVHELQRQMYLLDVSHIVGTDSAAAVVGQARI</sequence>
<evidence type="ECO:0000313" key="2">
    <source>
        <dbReference type="Proteomes" id="UP000295525"/>
    </source>
</evidence>
<evidence type="ECO:0000313" key="1">
    <source>
        <dbReference type="EMBL" id="TCT08676.1"/>
    </source>
</evidence>
<dbReference type="AlphaFoldDB" id="A0A4R3M6Q0"/>